<dbReference type="SUPFAM" id="SSF50939">
    <property type="entry name" value="Sialidases"/>
    <property type="match status" value="2"/>
</dbReference>
<feature type="domain" description="Sortilin N-terminal" evidence="2">
    <location>
        <begin position="126"/>
        <end position="249"/>
    </location>
</feature>
<dbReference type="InterPro" id="IPR036278">
    <property type="entry name" value="Sialidase_sf"/>
</dbReference>
<reference evidence="3" key="1">
    <citation type="journal article" date="2014" name="Int. J. Syst. Evol. Microbiol.">
        <title>Complete genome sequence of Corynebacterium casei LMG S-19264T (=DSM 44701T), isolated from a smear-ripened cheese.</title>
        <authorList>
            <consortium name="US DOE Joint Genome Institute (JGI-PGF)"/>
            <person name="Walter F."/>
            <person name="Albersmeier A."/>
            <person name="Kalinowski J."/>
            <person name="Ruckert C."/>
        </authorList>
    </citation>
    <scope>NUCLEOTIDE SEQUENCE</scope>
    <source>
        <strain evidence="3">CGMCC 1.12506</strain>
    </source>
</reference>
<keyword evidence="1" id="KW-0677">Repeat</keyword>
<proteinExistence type="predicted"/>
<evidence type="ECO:0000259" key="2">
    <source>
        <dbReference type="Pfam" id="PF15902"/>
    </source>
</evidence>
<dbReference type="CDD" id="cd15482">
    <property type="entry name" value="Sialidase_non-viral"/>
    <property type="match status" value="3"/>
</dbReference>
<dbReference type="InterPro" id="IPR052025">
    <property type="entry name" value="Xyloglucanase_GH74"/>
</dbReference>
<dbReference type="EMBL" id="BMFG01000003">
    <property type="protein sequence ID" value="GGD21160.1"/>
    <property type="molecule type" value="Genomic_DNA"/>
</dbReference>
<name>A0A917DAQ2_9FLAO</name>
<dbReference type="Pfam" id="PF15902">
    <property type="entry name" value="Sortilin-Vps10"/>
    <property type="match status" value="1"/>
</dbReference>
<dbReference type="PANTHER" id="PTHR43739">
    <property type="entry name" value="XYLOGLUCANASE (EUROFUNG)"/>
    <property type="match status" value="1"/>
</dbReference>
<evidence type="ECO:0000313" key="3">
    <source>
        <dbReference type="EMBL" id="GGD21160.1"/>
    </source>
</evidence>
<dbReference type="AlphaFoldDB" id="A0A917DAQ2"/>
<evidence type="ECO:0000256" key="1">
    <source>
        <dbReference type="ARBA" id="ARBA00022737"/>
    </source>
</evidence>
<comment type="caution">
    <text evidence="3">The sequence shown here is derived from an EMBL/GenBank/DDBJ whole genome shotgun (WGS) entry which is preliminary data.</text>
</comment>
<organism evidence="3 4">
    <name type="scientific">Flavobacterium orientale</name>
    <dbReference type="NCBI Taxonomy" id="1756020"/>
    <lineage>
        <taxon>Bacteria</taxon>
        <taxon>Pseudomonadati</taxon>
        <taxon>Bacteroidota</taxon>
        <taxon>Flavobacteriia</taxon>
        <taxon>Flavobacteriales</taxon>
        <taxon>Flavobacteriaceae</taxon>
        <taxon>Flavobacterium</taxon>
    </lineage>
</organism>
<dbReference type="PANTHER" id="PTHR43739:SF5">
    <property type="entry name" value="EXO-ALPHA-SIALIDASE"/>
    <property type="match status" value="1"/>
</dbReference>
<evidence type="ECO:0000313" key="4">
    <source>
        <dbReference type="Proteomes" id="UP000625735"/>
    </source>
</evidence>
<dbReference type="GO" id="GO:0010411">
    <property type="term" value="P:xyloglucan metabolic process"/>
    <property type="evidence" value="ECO:0007669"/>
    <property type="project" value="TreeGrafter"/>
</dbReference>
<dbReference type="InterPro" id="IPR015943">
    <property type="entry name" value="WD40/YVTN_repeat-like_dom_sf"/>
</dbReference>
<dbReference type="Gene3D" id="2.130.10.10">
    <property type="entry name" value="YVTN repeat-like/Quinoprotein amine dehydrogenase"/>
    <property type="match status" value="4"/>
</dbReference>
<gene>
    <name evidence="3" type="ORF">GCM10011343_09520</name>
</gene>
<accession>A0A917DAQ2</accession>
<dbReference type="InterPro" id="IPR031778">
    <property type="entry name" value="Sortilin_N"/>
</dbReference>
<sequence>MTVQIGWSQDATLPQVIAEALLQKSALSEKSLVKNIAFQSVGPTIMSGRVVDVEVNPENPTEFYVGYASGGVWYTNNNGMSFTPIMDTAPTQNIGDTAVDWKSGTIWVGTGENNSSRSSYAGIGILKSKDQGKTWENVGLHDSHHIGKIVINPSNPDEVIIGVIGHLYSKNDERGVFKTTDGGKTWKKTLFIDDATGVISVSVSPKNFAIQYASTWNRDRKAWNFLGNGATSGVYKSEDAGSTWTLVSTPESGFPNGEGVGRIGLAAFDNDVVYAVHDNQFKRPATAAAKSTLPEMFSVPGDVFEAIPSKEINNYLKTFGYSEKYRAENIKHLVSNNYMKPAEAKSFLLDANKALFETEVIGAEVFKSTDGGKTWKRTHQDFIDDFFYSYGYYFAKITVDPSNSDKIYIGGVPIIKSDDGGKTFVSINRENVHADHHALWVNPNKSGHLINGNDGGLNISYDDGKNWIKCNSHNVSQFYSVNVDYQTPYNIYGGMQDNGVWVGPSNYSYSSEWHQEGKYPYESIMGGDGMQTQIDRRNPNLVFTGFQFGNYYRIDRATKNQKYISPRAKKDEKPLRYNWQTPILLSSHNQDILYMGSQFLHRSFNQGDDWTAISPDLTQGGKEGNVAYGTITTFSESPFQFGLLYVGSDDGLVHVSKDAGATWSKISDSFPKDLWVSRVVASAHQKERVYVTLNGYRWDDFTSYVYSSEDYGQTWKSIANGIPSSPVNVILEDSDNPKIIYLGTDNGFYISFNQGASWQLFMNGLPNVAVHDAVIQKETKDLIVGTHGRSIYKTNLKSIQQLNDDILNQDLKVFETASIRHSENWGSSWTKWFPGNVPNVKVDYYAKSKGEVVVAVLNDLGIPVYEEKIQAHEGLNTWNYQATVSTTGKEKWQKKAKEVKLKAAKNDAIYLIPGNYTIKMTQGTVSQTIPFEVKKNERTPR</sequence>
<dbReference type="Proteomes" id="UP000625735">
    <property type="component" value="Unassembled WGS sequence"/>
</dbReference>
<protein>
    <recommendedName>
        <fullName evidence="2">Sortilin N-terminal domain-containing protein</fullName>
    </recommendedName>
</protein>
<reference evidence="3" key="2">
    <citation type="submission" date="2020-09" db="EMBL/GenBank/DDBJ databases">
        <authorList>
            <person name="Sun Q."/>
            <person name="Zhou Y."/>
        </authorList>
    </citation>
    <scope>NUCLEOTIDE SEQUENCE</scope>
    <source>
        <strain evidence="3">CGMCC 1.12506</strain>
    </source>
</reference>
<keyword evidence="4" id="KW-1185">Reference proteome</keyword>